<dbReference type="Proteomes" id="UP001141806">
    <property type="component" value="Unassembled WGS sequence"/>
</dbReference>
<proteinExistence type="predicted"/>
<feature type="compositionally biased region" description="Polar residues" evidence="1">
    <location>
        <begin position="58"/>
        <end position="69"/>
    </location>
</feature>
<organism evidence="2 3">
    <name type="scientific">Protea cynaroides</name>
    <dbReference type="NCBI Taxonomy" id="273540"/>
    <lineage>
        <taxon>Eukaryota</taxon>
        <taxon>Viridiplantae</taxon>
        <taxon>Streptophyta</taxon>
        <taxon>Embryophyta</taxon>
        <taxon>Tracheophyta</taxon>
        <taxon>Spermatophyta</taxon>
        <taxon>Magnoliopsida</taxon>
        <taxon>Proteales</taxon>
        <taxon>Proteaceae</taxon>
        <taxon>Protea</taxon>
    </lineage>
</organism>
<accession>A0A9Q0R311</accession>
<comment type="caution">
    <text evidence="2">The sequence shown here is derived from an EMBL/GenBank/DDBJ whole genome shotgun (WGS) entry which is preliminary data.</text>
</comment>
<reference evidence="2" key="1">
    <citation type="journal article" date="2023" name="Plant J.">
        <title>The genome of the king protea, Protea cynaroides.</title>
        <authorList>
            <person name="Chang J."/>
            <person name="Duong T.A."/>
            <person name="Schoeman C."/>
            <person name="Ma X."/>
            <person name="Roodt D."/>
            <person name="Barker N."/>
            <person name="Li Z."/>
            <person name="Van de Peer Y."/>
            <person name="Mizrachi E."/>
        </authorList>
    </citation>
    <scope>NUCLEOTIDE SEQUENCE</scope>
    <source>
        <tissue evidence="2">Young leaves</tissue>
    </source>
</reference>
<protein>
    <submittedName>
        <fullName evidence="2">Uncharacterized protein</fullName>
    </submittedName>
</protein>
<dbReference type="EMBL" id="JAMYWD010000001">
    <property type="protein sequence ID" value="KAJ4981060.1"/>
    <property type="molecule type" value="Genomic_DNA"/>
</dbReference>
<evidence type="ECO:0000313" key="2">
    <source>
        <dbReference type="EMBL" id="KAJ4981060.1"/>
    </source>
</evidence>
<feature type="region of interest" description="Disordered" evidence="1">
    <location>
        <begin position="22"/>
        <end position="69"/>
    </location>
</feature>
<dbReference type="PANTHER" id="PTHR36897:SF2">
    <property type="entry name" value="OS10G0350800 PROTEIN"/>
    <property type="match status" value="1"/>
</dbReference>
<dbReference type="AlphaFoldDB" id="A0A9Q0R311"/>
<dbReference type="OrthoDB" id="445361at2759"/>
<dbReference type="PANTHER" id="PTHR36897">
    <property type="entry name" value="OS10G0351100-LIKE PROTEIN"/>
    <property type="match status" value="1"/>
</dbReference>
<feature type="compositionally biased region" description="Polar residues" evidence="1">
    <location>
        <begin position="33"/>
        <end position="46"/>
    </location>
</feature>
<gene>
    <name evidence="2" type="ORF">NE237_031897</name>
</gene>
<sequence length="269" mass="29913">MFPISKISSLNLTHLTPVQSVEADSNSSSSSSPVYQPISQIPLPSSTKPPSPIAAETHLTSTTTNRDNTLPTMSEIMDSSRAQRINLHLQTLGPFFRITASSLETKRELGRAEGLVRFWLGGKILHLDSIRLRRETLSMEKSIFGIGLFIGAVAIRYGYDCGCRAAELLAINDSDLYHSKLVRFYTRIGFKVVHEVNGSSIEDLAHMLVWGGKGTRMDANIEELMIKWCQQLISKALQLRVPFKLQQCIFCSCPGYSQPSHNIKVKSSE</sequence>
<keyword evidence="3" id="KW-1185">Reference proteome</keyword>
<evidence type="ECO:0000313" key="3">
    <source>
        <dbReference type="Proteomes" id="UP001141806"/>
    </source>
</evidence>
<name>A0A9Q0R311_9MAGN</name>
<evidence type="ECO:0000256" key="1">
    <source>
        <dbReference type="SAM" id="MobiDB-lite"/>
    </source>
</evidence>